<keyword evidence="1" id="KW-0067">ATP-binding</keyword>
<sequence length="709" mass="76968">MMVAMSPTASRDLLLGDLDEEQREAVLAPRGPVCVLAGAGTGKTRTITRRIAHLVTAGHVAPGQVLAVTFTQRAAGEMRARLRALTTDAGTAPTESVQAMTFHAAARRQLAYFWPRVVGSTDWQLLDSKFAIVAQAANRAGLPTGTDNVRDLAGEIEWAKASLITPEGYPDAVAENGRDIPFDAAKTAAAYAGYEALKSRSADLMLLDFDDLLLHTAAAIENDAAVAQEFRDRYRCFVVDEYQDVTPLQQRVLSAWLGGRDDLTVVGDANQTIYSFTGASPRYLLDFSRRFPDAAVVRLERDYRSTPQVVSLANRVIAAARGRMAGSKLHLVGQRPPGPNPTFQEHPDEAAEAAAVARSIKGLIESGTPASEIAVLYRINAQSEVYEEALTEAGVAFQVRGGEGFFSRQEIRQALLALHRAAERGPDTDATVPEVVRATLEPLGLTVEAPTGTQARERWEALTALAELVDDEVAQRPQLDLPSLLAELRQRADARHPPTVQGVTLASLHAAKGLEWDAVFLVGLADGTLPISHALSHGPDSEPVEEERRLLYVGITRARMHLTLSWALARNPGGRQGRRPSRFLNGIAPQSQRDDGPSRSRKPRGPAPRCRICNEQLTSPPAIMLRRCESCPSDIDEHLLAELKDWRLRISKEMSVPAYVVFTDNTLIAIAESMPTDDAALVAIPGIGARKLEQFGPDVLAMVKSRQSS</sequence>
<evidence type="ECO:0000313" key="2">
    <source>
        <dbReference type="Proteomes" id="UP001289645"/>
    </source>
</evidence>
<keyword evidence="1" id="KW-0347">Helicase</keyword>
<keyword evidence="1" id="KW-0378">Hydrolase</keyword>
<accession>A0ACC6MJ26</accession>
<dbReference type="EMBL" id="JAOXLN010000017">
    <property type="protein sequence ID" value="MDZ5086989.1"/>
    <property type="molecule type" value="Genomic_DNA"/>
</dbReference>
<proteinExistence type="predicted"/>
<comment type="caution">
    <text evidence="1">The sequence shown here is derived from an EMBL/GenBank/DDBJ whole genome shotgun (WGS) entry which is preliminary data.</text>
</comment>
<reference evidence="1 2" key="1">
    <citation type="journal article" date="2021" name="Chemosphere">
        <title>Bioballs carrying a syntrophic Rhodococcus and Mycolicibacterium consortium for simultaneous sorption and biodegradation of fuel oil in contaminated freshwater.</title>
        <authorList>
            <person name="Naloka K."/>
            <person name="Polrit D."/>
            <person name="Muangchinda C."/>
            <person name="Thoetkiattikul H."/>
            <person name="Pinyakong O."/>
        </authorList>
    </citation>
    <scope>NUCLEOTIDE SEQUENCE [LARGE SCALE GENOMIC DNA]</scope>
    <source>
        <strain evidence="1 2">J101</strain>
    </source>
</reference>
<protein>
    <submittedName>
        <fullName evidence="1">ATP-dependent DNA helicase UvrD2</fullName>
    </submittedName>
</protein>
<name>A0ACC6MJ26_MYCPF</name>
<organism evidence="1 2">
    <name type="scientific">Mycolicibacterium parafortuitum</name>
    <name type="common">Mycobacterium parafortuitum</name>
    <dbReference type="NCBI Taxonomy" id="39692"/>
    <lineage>
        <taxon>Bacteria</taxon>
        <taxon>Bacillati</taxon>
        <taxon>Actinomycetota</taxon>
        <taxon>Actinomycetes</taxon>
        <taxon>Mycobacteriales</taxon>
        <taxon>Mycobacteriaceae</taxon>
        <taxon>Mycolicibacterium</taxon>
    </lineage>
</organism>
<dbReference type="Proteomes" id="UP001289645">
    <property type="component" value="Unassembled WGS sequence"/>
</dbReference>
<gene>
    <name evidence="1" type="ORF">OHX15_16505</name>
</gene>
<keyword evidence="1" id="KW-0547">Nucleotide-binding</keyword>
<keyword evidence="2" id="KW-1185">Reference proteome</keyword>
<evidence type="ECO:0000313" key="1">
    <source>
        <dbReference type="EMBL" id="MDZ5086989.1"/>
    </source>
</evidence>